<evidence type="ECO:0000313" key="3">
    <source>
        <dbReference type="Proteomes" id="UP001175097"/>
    </source>
</evidence>
<dbReference type="InterPro" id="IPR029068">
    <property type="entry name" value="Glyas_Bleomycin-R_OHBP_Dase"/>
</dbReference>
<dbReference type="InterPro" id="IPR037523">
    <property type="entry name" value="VOC_core"/>
</dbReference>
<comment type="caution">
    <text evidence="2">The sequence shown here is derived from an EMBL/GenBank/DDBJ whole genome shotgun (WGS) entry which is preliminary data.</text>
</comment>
<dbReference type="Gene3D" id="3.10.180.10">
    <property type="entry name" value="2,3-Dihydroxybiphenyl 1,2-Dioxygenase, domain 1"/>
    <property type="match status" value="1"/>
</dbReference>
<organism evidence="2 3">
    <name type="scientific">Sporosarcina highlanderae</name>
    <dbReference type="NCBI Taxonomy" id="3035916"/>
    <lineage>
        <taxon>Bacteria</taxon>
        <taxon>Bacillati</taxon>
        <taxon>Bacillota</taxon>
        <taxon>Bacilli</taxon>
        <taxon>Bacillales</taxon>
        <taxon>Caryophanaceae</taxon>
        <taxon>Sporosarcina</taxon>
    </lineage>
</organism>
<keyword evidence="3" id="KW-1185">Reference proteome</keyword>
<dbReference type="EMBL" id="JAROCC010000001">
    <property type="protein sequence ID" value="MDN4606288.1"/>
    <property type="molecule type" value="Genomic_DNA"/>
</dbReference>
<reference evidence="2" key="1">
    <citation type="submission" date="2023-03" db="EMBL/GenBank/DDBJ databases">
        <title>MT1 and MT2 Draft Genomes of Novel Species.</title>
        <authorList>
            <person name="Venkateswaran K."/>
        </authorList>
    </citation>
    <scope>NUCLEOTIDE SEQUENCE</scope>
    <source>
        <strain evidence="2">F6_3S_P_2</strain>
    </source>
</reference>
<dbReference type="SUPFAM" id="SSF54593">
    <property type="entry name" value="Glyoxalase/Bleomycin resistance protein/Dihydroxybiphenyl dioxygenase"/>
    <property type="match status" value="1"/>
</dbReference>
<gene>
    <name evidence="2" type="ORF">P5G49_02190</name>
</gene>
<dbReference type="InterPro" id="IPR004360">
    <property type="entry name" value="Glyas_Fos-R_dOase_dom"/>
</dbReference>
<dbReference type="Pfam" id="PF00903">
    <property type="entry name" value="Glyoxalase"/>
    <property type="match status" value="1"/>
</dbReference>
<proteinExistence type="predicted"/>
<evidence type="ECO:0000259" key="1">
    <source>
        <dbReference type="PROSITE" id="PS51819"/>
    </source>
</evidence>
<dbReference type="PROSITE" id="PS51819">
    <property type="entry name" value="VOC"/>
    <property type="match status" value="1"/>
</dbReference>
<dbReference type="RefSeq" id="WP_301241823.1">
    <property type="nucleotide sequence ID" value="NZ_JAROCC010000001.1"/>
</dbReference>
<sequence>MGSVKEINCIYIPSANTEVTARWYIDNLGLELTATITENQAQLRIPSGTSIFLIKTAKPTTLNYLEVSGTEQSALTLEVNDFHILYLRMKESGANISDIEDNGSCGLNFYAYDPDGNKLDIWSGWPSK</sequence>
<dbReference type="Proteomes" id="UP001175097">
    <property type="component" value="Unassembled WGS sequence"/>
</dbReference>
<feature type="domain" description="VOC" evidence="1">
    <location>
        <begin position="6"/>
        <end position="124"/>
    </location>
</feature>
<evidence type="ECO:0000313" key="2">
    <source>
        <dbReference type="EMBL" id="MDN4606288.1"/>
    </source>
</evidence>
<dbReference type="CDD" id="cd06587">
    <property type="entry name" value="VOC"/>
    <property type="match status" value="1"/>
</dbReference>
<accession>A0ABT8JMA3</accession>
<name>A0ABT8JMA3_9BACL</name>
<protein>
    <submittedName>
        <fullName evidence="2">VOC family protein</fullName>
    </submittedName>
</protein>